<dbReference type="CDD" id="cd09754">
    <property type="entry name" value="Cas8a1_I-A"/>
    <property type="match status" value="1"/>
</dbReference>
<reference evidence="2 3" key="1">
    <citation type="submission" date="2021-01" db="EMBL/GenBank/DDBJ databases">
        <title>Genomic Encyclopedia of Type Strains, Phase IV (KMG-IV): sequencing the most valuable type-strain genomes for metagenomic binning, comparative biology and taxonomic classification.</title>
        <authorList>
            <person name="Goeker M."/>
        </authorList>
    </citation>
    <scope>NUCLEOTIDE SEQUENCE [LARGE SCALE GENOMIC DNA]</scope>
    <source>
        <strain evidence="2 3">DSM 25890</strain>
    </source>
</reference>
<protein>
    <submittedName>
        <fullName evidence="2">CRISPR-associated protein Cst1</fullName>
    </submittedName>
</protein>
<evidence type="ECO:0000259" key="1">
    <source>
        <dbReference type="Pfam" id="PF09706"/>
    </source>
</evidence>
<evidence type="ECO:0000313" key="2">
    <source>
        <dbReference type="EMBL" id="MBM7616004.1"/>
    </source>
</evidence>
<dbReference type="InterPro" id="IPR010180">
    <property type="entry name" value="CRISPR-assoc_prot_CXXC-CXXC"/>
</dbReference>
<feature type="domain" description="CRISPR-associated protein CXXC-CXXC" evidence="1">
    <location>
        <begin position="224"/>
        <end position="286"/>
    </location>
</feature>
<comment type="caution">
    <text evidence="2">The sequence shown here is derived from an EMBL/GenBank/DDBJ whole genome shotgun (WGS) entry which is preliminary data.</text>
</comment>
<gene>
    <name evidence="2" type="ORF">JOC73_002580</name>
</gene>
<dbReference type="Proteomes" id="UP001314796">
    <property type="component" value="Unassembled WGS sequence"/>
</dbReference>
<proteinExistence type="predicted"/>
<sequence length="562" mass="65566">MGEKITLKMGDWLINSGIVGLCNILKHSGDQVEVTSQQLEFDVEALENFEEKYFKYLIDKYEKTLSWYKIVSYEKILQYHEDNDFDTFKDDDLDKLNKYIKDVLKYYLNSASYKAAYGVMDNQLDVIKLTKELETIKLKKSEKIEDKLQDIKDAFKKVQVLIDYCKEADSRKYLAAKNVIYTIVKNAWEGICFLNPQTKEKDMYLDYKGYFIEPVKDYVEEDKKKYKYDCFTCNGKMKDMKNDLSFLNNMGFDVSRKSSHVWNFNNDIAVCPICKLVYSCIPAGFTYVYDRGVYINESTRLETAININNNVKTQILNETDINANLTYRGLVYAINEQSNEKMKYELADIQVVKLEDGKYRFNILSRQMLNIINTSKDDLNRIIKGGFTEGKDYFNIYELVIERILNNQNLFLLIHKLLVVKITSQDTKKVRFGTGQVVRIMNINKRIMEGMGYMEKANKDIVGLAKNSGYYLREDYKNKKAKDKLNGIAYRLLNALKTSNKNMFMDTLLNCYLYVQKTVPNIFMEALRDDEKFKTIGYAFVAGLIEGKDNENDKDKKNGGNE</sequence>
<dbReference type="InterPro" id="IPR019121">
    <property type="entry name" value="CRISPR-assoc_CXXC-CXXC_dom"/>
</dbReference>
<dbReference type="Pfam" id="PF09706">
    <property type="entry name" value="Cas_CXXC_CXXC"/>
    <property type="match status" value="1"/>
</dbReference>
<name>A0ABS2NSR5_9FIRM</name>
<dbReference type="EMBL" id="JAFBEE010000022">
    <property type="protein sequence ID" value="MBM7616004.1"/>
    <property type="molecule type" value="Genomic_DNA"/>
</dbReference>
<dbReference type="RefSeq" id="WP_204403818.1">
    <property type="nucleotide sequence ID" value="NZ_JAFBEE010000022.1"/>
</dbReference>
<accession>A0ABS2NSR5</accession>
<keyword evidence="3" id="KW-1185">Reference proteome</keyword>
<dbReference type="NCBIfam" id="TIGR01908">
    <property type="entry name" value="cas_CXXC_CXXC"/>
    <property type="match status" value="1"/>
</dbReference>
<organism evidence="2 3">
    <name type="scientific">Alkaliphilus hydrothermalis</name>
    <dbReference type="NCBI Taxonomy" id="1482730"/>
    <lineage>
        <taxon>Bacteria</taxon>
        <taxon>Bacillati</taxon>
        <taxon>Bacillota</taxon>
        <taxon>Clostridia</taxon>
        <taxon>Peptostreptococcales</taxon>
        <taxon>Natronincolaceae</taxon>
        <taxon>Alkaliphilus</taxon>
    </lineage>
</organism>
<evidence type="ECO:0000313" key="3">
    <source>
        <dbReference type="Proteomes" id="UP001314796"/>
    </source>
</evidence>